<dbReference type="AlphaFoldDB" id="A0A2P4Y1J9"/>
<dbReference type="EMBL" id="NCKW01006432">
    <property type="protein sequence ID" value="POM71686.1"/>
    <property type="molecule type" value="Genomic_DNA"/>
</dbReference>
<dbReference type="OrthoDB" id="91394at2759"/>
<dbReference type="PANTHER" id="PTHR40866">
    <property type="entry name" value="BED-TYPE DOMAIN-CONTAINING PROTEIN"/>
    <property type="match status" value="1"/>
</dbReference>
<dbReference type="Proteomes" id="UP000237271">
    <property type="component" value="Unassembled WGS sequence"/>
</dbReference>
<proteinExistence type="predicted"/>
<organism evidence="1 2">
    <name type="scientific">Phytophthora palmivora</name>
    <dbReference type="NCBI Taxonomy" id="4796"/>
    <lineage>
        <taxon>Eukaryota</taxon>
        <taxon>Sar</taxon>
        <taxon>Stramenopiles</taxon>
        <taxon>Oomycota</taxon>
        <taxon>Peronosporomycetes</taxon>
        <taxon>Peronosporales</taxon>
        <taxon>Peronosporaceae</taxon>
        <taxon>Phytophthora</taxon>
    </lineage>
</organism>
<name>A0A2P4Y1J9_9STRA</name>
<keyword evidence="2" id="KW-1185">Reference proteome</keyword>
<sequence>MSVHKDTSDTYGKIELVALKISPLHMWMVLPFALHMVALVEIVDQKLAESSPEKILRWYTAERVIAISLLLFDGSRRAHNIFGYGYGTLRTHVTDMIAVVADNTKTNKDISRCVDVPFVGCATHRFNLAVRERLEPNMRLIKKVSGPMNKLKTVKRFAKLKHFGCHYKPVSLHEFRCRILQWFEGFRPERRQIVSLLNEVIPFDVIASTFDKRNVTVATDYDEMEKYQATDSDIIESPDFESGLPNVHTGIGGLLNLASELVFTVALNAGVLRSSTR</sequence>
<comment type="caution">
    <text evidence="1">The sequence shown here is derived from an EMBL/GenBank/DDBJ whole genome shotgun (WGS) entry which is preliminary data.</text>
</comment>
<gene>
    <name evidence="1" type="ORF">PHPALM_11713</name>
</gene>
<reference evidence="1 2" key="1">
    <citation type="journal article" date="2017" name="Genome Biol. Evol.">
        <title>Phytophthora megakarya and P. palmivora, closely related causal agents of cacao black pod rot, underwent increases in genome sizes and gene numbers by different mechanisms.</title>
        <authorList>
            <person name="Ali S.S."/>
            <person name="Shao J."/>
            <person name="Lary D.J."/>
            <person name="Kronmiller B."/>
            <person name="Shen D."/>
            <person name="Strem M.D."/>
            <person name="Amoako-Attah I."/>
            <person name="Akrofi A.Y."/>
            <person name="Begoude B.A."/>
            <person name="Ten Hoopen G.M."/>
            <person name="Coulibaly K."/>
            <person name="Kebe B.I."/>
            <person name="Melnick R.L."/>
            <person name="Guiltinan M.J."/>
            <person name="Tyler B.M."/>
            <person name="Meinhardt L.W."/>
            <person name="Bailey B.A."/>
        </authorList>
    </citation>
    <scope>NUCLEOTIDE SEQUENCE [LARGE SCALE GENOMIC DNA]</scope>
    <source>
        <strain evidence="2">sbr112.9</strain>
    </source>
</reference>
<evidence type="ECO:0000313" key="1">
    <source>
        <dbReference type="EMBL" id="POM71686.1"/>
    </source>
</evidence>
<dbReference type="PANTHER" id="PTHR40866:SF1">
    <property type="entry name" value="BED-TYPE DOMAIN-CONTAINING PROTEIN"/>
    <property type="match status" value="1"/>
</dbReference>
<accession>A0A2P4Y1J9</accession>
<evidence type="ECO:0000313" key="2">
    <source>
        <dbReference type="Proteomes" id="UP000237271"/>
    </source>
</evidence>
<protein>
    <submittedName>
        <fullName evidence="1">Uncharacterized protein</fullName>
    </submittedName>
</protein>